<feature type="transmembrane region" description="Helical" evidence="1">
    <location>
        <begin position="12"/>
        <end position="33"/>
    </location>
</feature>
<dbReference type="EMBL" id="ATDT01000023">
    <property type="protein sequence ID" value="EPF16185.1"/>
    <property type="molecule type" value="Genomic_DNA"/>
</dbReference>
<dbReference type="HOGENOM" id="CLU_3306756_0_0_6"/>
<dbReference type="AlphaFoldDB" id="S3IT99"/>
<name>S3IT99_9ENTR</name>
<proteinExistence type="predicted"/>
<sequence length="39" mass="4618">MKLFINKNMRLFLIVAVCTSYMLSLSPLYAPIWRALQRD</sequence>
<dbReference type="STRING" id="566551.HMPREF0201_02540"/>
<dbReference type="Proteomes" id="UP000014585">
    <property type="component" value="Unassembled WGS sequence"/>
</dbReference>
<keyword evidence="1" id="KW-0472">Membrane</keyword>
<gene>
    <name evidence="2" type="ORF">HMPREF0201_02540</name>
</gene>
<evidence type="ECO:0000256" key="1">
    <source>
        <dbReference type="SAM" id="Phobius"/>
    </source>
</evidence>
<organism evidence="2 3">
    <name type="scientific">Cedecea davisae DSM 4568</name>
    <dbReference type="NCBI Taxonomy" id="566551"/>
    <lineage>
        <taxon>Bacteria</taxon>
        <taxon>Pseudomonadati</taxon>
        <taxon>Pseudomonadota</taxon>
        <taxon>Gammaproteobacteria</taxon>
        <taxon>Enterobacterales</taxon>
        <taxon>Enterobacteriaceae</taxon>
        <taxon>Cedecea</taxon>
    </lineage>
</organism>
<evidence type="ECO:0000313" key="3">
    <source>
        <dbReference type="Proteomes" id="UP000014585"/>
    </source>
</evidence>
<accession>S3IT99</accession>
<protein>
    <submittedName>
        <fullName evidence="2">Uncharacterized protein</fullName>
    </submittedName>
</protein>
<comment type="caution">
    <text evidence="2">The sequence shown here is derived from an EMBL/GenBank/DDBJ whole genome shotgun (WGS) entry which is preliminary data.</text>
</comment>
<reference evidence="2 3" key="1">
    <citation type="submission" date="2013-04" db="EMBL/GenBank/DDBJ databases">
        <authorList>
            <person name="Weinstock G."/>
            <person name="Sodergren E."/>
            <person name="Lobos E.A."/>
            <person name="Fulton L."/>
            <person name="Fulton R."/>
            <person name="Courtney L."/>
            <person name="Fronick C."/>
            <person name="O'Laughlin M."/>
            <person name="Godfrey J."/>
            <person name="Wilson R.M."/>
            <person name="Miner T."/>
            <person name="Farmer C."/>
            <person name="Delehaunty K."/>
            <person name="Cordes M."/>
            <person name="Minx P."/>
            <person name="Tomlinson C."/>
            <person name="Chen J."/>
            <person name="Wollam A."/>
            <person name="Pepin K.H."/>
            <person name="Palsikar V.B."/>
            <person name="Zhang X."/>
            <person name="Suruliraj S."/>
            <person name="Perna N.T."/>
            <person name="Plunkett G."/>
            <person name="Warren W."/>
            <person name="Mitreva M."/>
            <person name="Mardis E.R."/>
            <person name="Wilson R.K."/>
        </authorList>
    </citation>
    <scope>NUCLEOTIDE SEQUENCE [LARGE SCALE GENOMIC DNA]</scope>
    <source>
        <strain evidence="2 3">DSM 4568</strain>
    </source>
</reference>
<evidence type="ECO:0000313" key="2">
    <source>
        <dbReference type="EMBL" id="EPF16185.1"/>
    </source>
</evidence>
<keyword evidence="1" id="KW-1133">Transmembrane helix</keyword>
<keyword evidence="1" id="KW-0812">Transmembrane</keyword>